<protein>
    <recommendedName>
        <fullName evidence="3">DUF4432 family protein</fullName>
    </recommendedName>
</protein>
<name>A0A963YV77_9PROT</name>
<evidence type="ECO:0000313" key="1">
    <source>
        <dbReference type="EMBL" id="MCB8877678.1"/>
    </source>
</evidence>
<keyword evidence="2" id="KW-1185">Reference proteome</keyword>
<gene>
    <name evidence="1" type="ORF">ASILVAE211_20965</name>
</gene>
<dbReference type="AlphaFoldDB" id="A0A963YV77"/>
<comment type="caution">
    <text evidence="1">The sequence shown here is derived from an EMBL/GenBank/DDBJ whole genome shotgun (WGS) entry which is preliminary data.</text>
</comment>
<sequence length="364" mass="39913">MTRQDSFRLEAEGIQVDLDLDLGQIASLSIRQGDRVLSPFHRVPWADSQDDALFEGTDPHLRRMSIDFFGAPFTLSDVEPAPYHGWPANSSWHLVEVCHFERGVTGRFQLDRDVMGTRLVKELTLRDHHPFLYQNHIFKGGSGKLPVGYHAMVSLPGEAFLSFSPKLEAMTPETALEPDPARGTSLLRYPSSSSDIHAFPMADGRTADLARYPLADRHDDLVMLVEDPANSLGWSVAARPQRRDLALVLKSPKTLPFTILWYSNGGRFYPPWNGRHVGVLGVEEVCAFMNAGHKASAAPNGLSERGFPTAAVLGGDLSIRSVIGAVDWIVGAETVREIKAGGKGLIIRTADGEAEVNFDGSFLA</sequence>
<proteinExistence type="predicted"/>
<dbReference type="EMBL" id="JAESVB010000016">
    <property type="protein sequence ID" value="MCB8877678.1"/>
    <property type="molecule type" value="Genomic_DNA"/>
</dbReference>
<evidence type="ECO:0008006" key="3">
    <source>
        <dbReference type="Google" id="ProtNLM"/>
    </source>
</evidence>
<dbReference type="Proteomes" id="UP000708298">
    <property type="component" value="Unassembled WGS sequence"/>
</dbReference>
<accession>A0A963YV77</accession>
<dbReference type="RefSeq" id="WP_227323327.1">
    <property type="nucleotide sequence ID" value="NZ_JAESVB010000016.1"/>
</dbReference>
<evidence type="ECO:0000313" key="2">
    <source>
        <dbReference type="Proteomes" id="UP000708298"/>
    </source>
</evidence>
<reference evidence="1" key="2">
    <citation type="submission" date="2021-01" db="EMBL/GenBank/DDBJ databases">
        <authorList>
            <person name="Mieszkin S."/>
            <person name="Pouder E."/>
            <person name="Alain K."/>
        </authorList>
    </citation>
    <scope>NUCLEOTIDE SEQUENCE</scope>
    <source>
        <strain evidence="1">HW T2.11</strain>
    </source>
</reference>
<organism evidence="1 2">
    <name type="scientific">Acidisoma silvae</name>
    <dbReference type="NCBI Taxonomy" id="2802396"/>
    <lineage>
        <taxon>Bacteria</taxon>
        <taxon>Pseudomonadati</taxon>
        <taxon>Pseudomonadota</taxon>
        <taxon>Alphaproteobacteria</taxon>
        <taxon>Acetobacterales</taxon>
        <taxon>Acidocellaceae</taxon>
        <taxon>Acidisoma</taxon>
    </lineage>
</organism>
<reference evidence="1" key="1">
    <citation type="journal article" date="2021" name="Microorganisms">
        <title>Acidisoma silvae sp. nov. and Acidisomacellulosilytica sp. nov., Two Acidophilic Bacteria Isolated from Decaying Wood, Hydrolyzing Cellulose and Producing Poly-3-hydroxybutyrate.</title>
        <authorList>
            <person name="Mieszkin S."/>
            <person name="Pouder E."/>
            <person name="Uroz S."/>
            <person name="Simon-Colin C."/>
            <person name="Alain K."/>
        </authorList>
    </citation>
    <scope>NUCLEOTIDE SEQUENCE</scope>
    <source>
        <strain evidence="1">HW T2.11</strain>
    </source>
</reference>